<evidence type="ECO:0000256" key="1">
    <source>
        <dbReference type="SAM" id="MobiDB-lite"/>
    </source>
</evidence>
<sequence>MRRPSATHAPPPLCRACSGHRAEEFTSVLNSSILLVKADEGVLILVMDLIRRSTVVYLEEPEFPCESGWSQAPRCQQAEIPTADIPTADIPVDDYMENPSAES</sequence>
<organism evidence="2 3">
    <name type="scientific">Dorcoceras hygrometricum</name>
    <dbReference type="NCBI Taxonomy" id="472368"/>
    <lineage>
        <taxon>Eukaryota</taxon>
        <taxon>Viridiplantae</taxon>
        <taxon>Streptophyta</taxon>
        <taxon>Embryophyta</taxon>
        <taxon>Tracheophyta</taxon>
        <taxon>Spermatophyta</taxon>
        <taxon>Magnoliopsida</taxon>
        <taxon>eudicotyledons</taxon>
        <taxon>Gunneridae</taxon>
        <taxon>Pentapetalae</taxon>
        <taxon>asterids</taxon>
        <taxon>lamiids</taxon>
        <taxon>Lamiales</taxon>
        <taxon>Gesneriaceae</taxon>
        <taxon>Didymocarpoideae</taxon>
        <taxon>Trichosporeae</taxon>
        <taxon>Loxocarpinae</taxon>
        <taxon>Dorcoceras</taxon>
    </lineage>
</organism>
<keyword evidence="3" id="KW-1185">Reference proteome</keyword>
<proteinExistence type="predicted"/>
<keyword evidence="2" id="KW-0648">Protein biosynthesis</keyword>
<keyword evidence="2" id="KW-0251">Elongation factor</keyword>
<dbReference type="Proteomes" id="UP000250235">
    <property type="component" value="Unassembled WGS sequence"/>
</dbReference>
<dbReference type="GO" id="GO:0003746">
    <property type="term" value="F:translation elongation factor activity"/>
    <property type="evidence" value="ECO:0007669"/>
    <property type="project" value="UniProtKB-KW"/>
</dbReference>
<name>A0A2Z7DD93_9LAMI</name>
<accession>A0A2Z7DD93</accession>
<gene>
    <name evidence="2" type="ORF">F511_44018</name>
</gene>
<reference evidence="2 3" key="1">
    <citation type="journal article" date="2015" name="Proc. Natl. Acad. Sci. U.S.A.">
        <title>The resurrection genome of Boea hygrometrica: A blueprint for survival of dehydration.</title>
        <authorList>
            <person name="Xiao L."/>
            <person name="Yang G."/>
            <person name="Zhang L."/>
            <person name="Yang X."/>
            <person name="Zhao S."/>
            <person name="Ji Z."/>
            <person name="Zhou Q."/>
            <person name="Hu M."/>
            <person name="Wang Y."/>
            <person name="Chen M."/>
            <person name="Xu Y."/>
            <person name="Jin H."/>
            <person name="Xiao X."/>
            <person name="Hu G."/>
            <person name="Bao F."/>
            <person name="Hu Y."/>
            <person name="Wan P."/>
            <person name="Li L."/>
            <person name="Deng X."/>
            <person name="Kuang T."/>
            <person name="Xiang C."/>
            <person name="Zhu J.K."/>
            <person name="Oliver M.J."/>
            <person name="He Y."/>
        </authorList>
    </citation>
    <scope>NUCLEOTIDE SEQUENCE [LARGE SCALE GENOMIC DNA]</scope>
    <source>
        <strain evidence="3">cv. XS01</strain>
    </source>
</reference>
<dbReference type="AlphaFoldDB" id="A0A2Z7DD93"/>
<evidence type="ECO:0000313" key="2">
    <source>
        <dbReference type="EMBL" id="KZV55328.1"/>
    </source>
</evidence>
<feature type="region of interest" description="Disordered" evidence="1">
    <location>
        <begin position="81"/>
        <end position="103"/>
    </location>
</feature>
<dbReference type="EMBL" id="KQ988971">
    <property type="protein sequence ID" value="KZV55328.1"/>
    <property type="molecule type" value="Genomic_DNA"/>
</dbReference>
<evidence type="ECO:0000313" key="3">
    <source>
        <dbReference type="Proteomes" id="UP000250235"/>
    </source>
</evidence>
<protein>
    <submittedName>
        <fullName evidence="2">Translation elongation factor 4, mitochondrial</fullName>
    </submittedName>
</protein>